<evidence type="ECO:0000259" key="4">
    <source>
        <dbReference type="Pfam" id="PF07987"/>
    </source>
</evidence>
<feature type="region of interest" description="Disordered" evidence="1">
    <location>
        <begin position="182"/>
        <end position="226"/>
    </location>
</feature>
<dbReference type="Proteomes" id="UP000662818">
    <property type="component" value="Chromosome"/>
</dbReference>
<dbReference type="InterPro" id="IPR038507">
    <property type="entry name" value="YcnI-like_sf"/>
</dbReference>
<sequence>MNNRRFSLPTPVRIAGAGATALGIVALSAGAASAHVTVTPSTTAAGSYTVLTFSVGHGCEGSPTTKIAIQMPEAIPSVTPTLNQGWAVRKVSEKLAKPIEDAHGNKITERVSQVVYTARTPLADGFRDTFELSVQVPDAEGDTVTFPVIQTCQKGQTSWIETPAEGQDEEELESPAPAFTITAASGEGHHGGATDDDAGESDEHEAADADADGDDDGDGNGNGLAVGGLVAGIGGLALGGLALARSGKKA</sequence>
<evidence type="ECO:0000313" key="6">
    <source>
        <dbReference type="Proteomes" id="UP000662818"/>
    </source>
</evidence>
<dbReference type="RefSeq" id="WP_207006468.1">
    <property type="nucleotide sequence ID" value="NZ_CP022295.1"/>
</dbReference>
<feature type="domain" description="YncI copper-binding" evidence="4">
    <location>
        <begin position="35"/>
        <end position="181"/>
    </location>
</feature>
<keyword evidence="2" id="KW-0812">Transmembrane</keyword>
<feature type="signal peptide" evidence="3">
    <location>
        <begin position="1"/>
        <end position="34"/>
    </location>
</feature>
<accession>A0ABX7PP99</accession>
<evidence type="ECO:0000256" key="2">
    <source>
        <dbReference type="SAM" id="Phobius"/>
    </source>
</evidence>
<dbReference type="Gene3D" id="2.60.40.2230">
    <property type="entry name" value="Uncharacterised protein YcnI-like PF07987, DUF1775"/>
    <property type="match status" value="1"/>
</dbReference>
<protein>
    <recommendedName>
        <fullName evidence="4">YncI copper-binding domain-containing protein</fullName>
    </recommendedName>
</protein>
<evidence type="ECO:0000256" key="3">
    <source>
        <dbReference type="SAM" id="SignalP"/>
    </source>
</evidence>
<keyword evidence="3" id="KW-0732">Signal</keyword>
<feature type="transmembrane region" description="Helical" evidence="2">
    <location>
        <begin position="224"/>
        <end position="244"/>
    </location>
</feature>
<keyword evidence="6" id="KW-1185">Reference proteome</keyword>
<dbReference type="Pfam" id="PF07987">
    <property type="entry name" value="DUF1775"/>
    <property type="match status" value="1"/>
</dbReference>
<reference evidence="5 6" key="1">
    <citation type="submission" date="2017-06" db="EMBL/GenBank/DDBJ databases">
        <title>Complete Genome Sequence of the Soil Carbazole-Degrading Bacterium Nocardioides aromaticivorans IC177.</title>
        <authorList>
            <person name="Vejarano F."/>
            <person name="Suzuki-Minakuchi C."/>
            <person name="Ohtsubo Y."/>
            <person name="Tsuda M."/>
            <person name="Okada K."/>
            <person name="Nojiri H."/>
        </authorList>
    </citation>
    <scope>NUCLEOTIDE SEQUENCE [LARGE SCALE GENOMIC DNA]</scope>
    <source>
        <strain evidence="5 6">IC177</strain>
    </source>
</reference>
<dbReference type="CDD" id="cd08545">
    <property type="entry name" value="YcnI_like"/>
    <property type="match status" value="1"/>
</dbReference>
<feature type="chain" id="PRO_5046798359" description="YncI copper-binding domain-containing protein" evidence="3">
    <location>
        <begin position="35"/>
        <end position="250"/>
    </location>
</feature>
<dbReference type="InterPro" id="IPR012533">
    <property type="entry name" value="YcnI-copper_dom"/>
</dbReference>
<keyword evidence="2" id="KW-1133">Transmembrane helix</keyword>
<gene>
    <name evidence="5" type="ORF">CFH99_18045</name>
</gene>
<dbReference type="EMBL" id="CP022295">
    <property type="protein sequence ID" value="QSR27527.1"/>
    <property type="molecule type" value="Genomic_DNA"/>
</dbReference>
<evidence type="ECO:0000256" key="1">
    <source>
        <dbReference type="SAM" id="MobiDB-lite"/>
    </source>
</evidence>
<proteinExistence type="predicted"/>
<feature type="compositionally biased region" description="Acidic residues" evidence="1">
    <location>
        <begin position="194"/>
        <end position="218"/>
    </location>
</feature>
<organism evidence="5 6">
    <name type="scientific">Nocardioides aromaticivorans</name>
    <dbReference type="NCBI Taxonomy" id="200618"/>
    <lineage>
        <taxon>Bacteria</taxon>
        <taxon>Bacillati</taxon>
        <taxon>Actinomycetota</taxon>
        <taxon>Actinomycetes</taxon>
        <taxon>Propionibacteriales</taxon>
        <taxon>Nocardioidaceae</taxon>
        <taxon>Nocardioides</taxon>
    </lineage>
</organism>
<evidence type="ECO:0000313" key="5">
    <source>
        <dbReference type="EMBL" id="QSR27527.1"/>
    </source>
</evidence>
<name>A0ABX7PP99_9ACTN</name>
<keyword evidence="2" id="KW-0472">Membrane</keyword>